<sequence>MNIGIGLKKTAYTPEAYAYERYLISKGLKIQLEQEEKLDLNNDLNIYIMGFRPFWTKLKGKALEIHEYQSLSTAPLANIKDLIKRNINKIPKGRIFLNEIVHNGTKFTDKVPYIYRDMGVDIELFQKQNDNFIYDIVYSGSILGRKGLIEEILRLAKIGFKILIIGEVQNLILENFRNYNNVKFVGKVKRSELPELYSKCMAGLNYTPDIYPFNIQTSTKTLEYLASGLTLISNKYQWIDNFSNRHSIKYINTNNLKKIDDLKKLNIQMIFKNLNGVMYWKNQIYMNL</sequence>
<dbReference type="Pfam" id="PF13524">
    <property type="entry name" value="Glyco_trans_1_2"/>
    <property type="match status" value="1"/>
</dbReference>
<reference evidence="2 3" key="1">
    <citation type="journal article" date="2020" name="Front. Microbiol.">
        <title>Genomic Analysis and Antimicrobial Resistance of Aliarcobacter cryaerophilus Strains From German Water Poultry.</title>
        <authorList>
            <person name="Muller E."/>
            <person name="Hotzel H."/>
            <person name="Ahlers C."/>
            <person name="Hanel I."/>
            <person name="Tomaso H."/>
            <person name="Abdel-Glil M.Y."/>
        </authorList>
    </citation>
    <scope>NUCLEOTIDE SEQUENCE [LARGE SCALE GENOMIC DNA]</scope>
    <source>
        <strain evidence="2 3">16CS1285-4</strain>
    </source>
</reference>
<dbReference type="AlphaFoldDB" id="A0A7G9LQ77"/>
<accession>A0A7G9LQ77</accession>
<organism evidence="2 3">
    <name type="scientific">Aliarcobacter cryaerophilus</name>
    <dbReference type="NCBI Taxonomy" id="28198"/>
    <lineage>
        <taxon>Bacteria</taxon>
        <taxon>Pseudomonadati</taxon>
        <taxon>Campylobacterota</taxon>
        <taxon>Epsilonproteobacteria</taxon>
        <taxon>Campylobacterales</taxon>
        <taxon>Arcobacteraceae</taxon>
        <taxon>Aliarcobacter</taxon>
    </lineage>
</organism>
<evidence type="ECO:0000313" key="2">
    <source>
        <dbReference type="EMBL" id="QNM90776.1"/>
    </source>
</evidence>
<dbReference type="Gene3D" id="3.40.50.2000">
    <property type="entry name" value="Glycogen Phosphorylase B"/>
    <property type="match status" value="1"/>
</dbReference>
<protein>
    <submittedName>
        <fullName evidence="2">Glycosyl transferase</fullName>
    </submittedName>
</protein>
<dbReference type="GO" id="GO:0016740">
    <property type="term" value="F:transferase activity"/>
    <property type="evidence" value="ECO:0007669"/>
    <property type="project" value="UniProtKB-KW"/>
</dbReference>
<dbReference type="SUPFAM" id="SSF53756">
    <property type="entry name" value="UDP-Glycosyltransferase/glycogen phosphorylase"/>
    <property type="match status" value="1"/>
</dbReference>
<dbReference type="EMBL" id="CP060693">
    <property type="protein sequence ID" value="QNM90776.1"/>
    <property type="molecule type" value="Genomic_DNA"/>
</dbReference>
<dbReference type="RefSeq" id="WP_187474977.1">
    <property type="nucleotide sequence ID" value="NZ_CP060693.1"/>
</dbReference>
<feature type="domain" description="Spore protein YkvP/CgeB glycosyl transferase-like" evidence="1">
    <location>
        <begin position="149"/>
        <end position="242"/>
    </location>
</feature>
<evidence type="ECO:0000259" key="1">
    <source>
        <dbReference type="Pfam" id="PF13524"/>
    </source>
</evidence>
<name>A0A7G9LQ77_9BACT</name>
<proteinExistence type="predicted"/>
<dbReference type="InterPro" id="IPR055259">
    <property type="entry name" value="YkvP/CgeB_Glyco_trans-like"/>
</dbReference>
<gene>
    <name evidence="2" type="ORF">HOO34_03380</name>
</gene>
<dbReference type="Proteomes" id="UP000515842">
    <property type="component" value="Chromosome"/>
</dbReference>
<keyword evidence="2" id="KW-0808">Transferase</keyword>
<evidence type="ECO:0000313" key="3">
    <source>
        <dbReference type="Proteomes" id="UP000515842"/>
    </source>
</evidence>